<comment type="caution">
    <text evidence="2">The sequence shown here is derived from an EMBL/GenBank/DDBJ whole genome shotgun (WGS) entry which is preliminary data.</text>
</comment>
<dbReference type="Proteomes" id="UP000550707">
    <property type="component" value="Unassembled WGS sequence"/>
</dbReference>
<dbReference type="EMBL" id="JACASF010000007">
    <property type="protein sequence ID" value="KAF6469715.1"/>
    <property type="molecule type" value="Genomic_DNA"/>
</dbReference>
<reference evidence="2 3" key="1">
    <citation type="journal article" date="2020" name="Nature">
        <title>Six reference-quality genomes reveal evolution of bat adaptations.</title>
        <authorList>
            <person name="Jebb D."/>
            <person name="Huang Z."/>
            <person name="Pippel M."/>
            <person name="Hughes G.M."/>
            <person name="Lavrichenko K."/>
            <person name="Devanna P."/>
            <person name="Winkler S."/>
            <person name="Jermiin L.S."/>
            <person name="Skirmuntt E.C."/>
            <person name="Katzourakis A."/>
            <person name="Burkitt-Gray L."/>
            <person name="Ray D.A."/>
            <person name="Sullivan K.A.M."/>
            <person name="Roscito J.G."/>
            <person name="Kirilenko B.M."/>
            <person name="Davalos L.M."/>
            <person name="Corthals A.P."/>
            <person name="Power M.L."/>
            <person name="Jones G."/>
            <person name="Ransome R.D."/>
            <person name="Dechmann D.K.N."/>
            <person name="Locatelli A.G."/>
            <person name="Puechmaille S.J."/>
            <person name="Fedrigo O."/>
            <person name="Jarvis E.D."/>
            <person name="Hiller M."/>
            <person name="Vernes S.C."/>
            <person name="Myers E.W."/>
            <person name="Teeling E.C."/>
        </authorList>
    </citation>
    <scope>NUCLEOTIDE SEQUENCE [LARGE SCALE GENOMIC DNA]</scope>
    <source>
        <strain evidence="2">MMolMol1</strain>
        <tissue evidence="2">Muscle</tissue>
    </source>
</reference>
<accession>A0A7J8HCN8</accession>
<feature type="region of interest" description="Disordered" evidence="1">
    <location>
        <begin position="1"/>
        <end position="82"/>
    </location>
</feature>
<proteinExistence type="predicted"/>
<evidence type="ECO:0000313" key="3">
    <source>
        <dbReference type="Proteomes" id="UP000550707"/>
    </source>
</evidence>
<feature type="region of interest" description="Disordered" evidence="1">
    <location>
        <begin position="134"/>
        <end position="185"/>
    </location>
</feature>
<evidence type="ECO:0000256" key="1">
    <source>
        <dbReference type="SAM" id="MobiDB-lite"/>
    </source>
</evidence>
<gene>
    <name evidence="2" type="ORF">HJG59_011092</name>
</gene>
<dbReference type="InParanoid" id="A0A7J8HCN8"/>
<protein>
    <submittedName>
        <fullName evidence="2">Uncharacterized protein</fullName>
    </submittedName>
</protein>
<organism evidence="2 3">
    <name type="scientific">Molossus molossus</name>
    <name type="common">Pallas' mastiff bat</name>
    <name type="synonym">Vespertilio molossus</name>
    <dbReference type="NCBI Taxonomy" id="27622"/>
    <lineage>
        <taxon>Eukaryota</taxon>
        <taxon>Metazoa</taxon>
        <taxon>Chordata</taxon>
        <taxon>Craniata</taxon>
        <taxon>Vertebrata</taxon>
        <taxon>Euteleostomi</taxon>
        <taxon>Mammalia</taxon>
        <taxon>Eutheria</taxon>
        <taxon>Laurasiatheria</taxon>
        <taxon>Chiroptera</taxon>
        <taxon>Yangochiroptera</taxon>
        <taxon>Molossidae</taxon>
        <taxon>Molossus</taxon>
    </lineage>
</organism>
<evidence type="ECO:0000313" key="2">
    <source>
        <dbReference type="EMBL" id="KAF6469715.1"/>
    </source>
</evidence>
<name>A0A7J8HCN8_MOLMO</name>
<feature type="compositionally biased region" description="Low complexity" evidence="1">
    <location>
        <begin position="160"/>
        <end position="178"/>
    </location>
</feature>
<sequence>MKPLGPRQELTSSSGTGVVGRGGVRLREGPQPPRSILRTHVDGGWGRLGPCRRSSQGRQGGGREERRCPPQGGWMEEPGSRHLTCPSFPTCDTGARRLLHLMEGGTEVCKGQVISQSVPNSEFPLRVRGTVHPTARVGNLGSPRRLLASAHGTNPGGEPGTSRRSPSPSCPAPWSGSPWTFPAGS</sequence>
<keyword evidence="3" id="KW-1185">Reference proteome</keyword>
<dbReference type="AlphaFoldDB" id="A0A7J8HCN8"/>